<dbReference type="EMBL" id="QJVC01000001">
    <property type="protein sequence ID" value="PYI40194.1"/>
    <property type="molecule type" value="Genomic_DNA"/>
</dbReference>
<comment type="caution">
    <text evidence="4">The sequence shown here is derived from an EMBL/GenBank/DDBJ whole genome shotgun (WGS) entry which is preliminary data.</text>
</comment>
<sequence length="231" mass="23246">MSNLETAKKAYGNSKKMTILVIALIVAMIAVVGGGMALALKGGESSDVGAVETVVAGTSAPDPATAQDREWTGTLALNDGELGVTLFGDKAPKAVASFLHLSESGYFDGTTCHRLTTGGFDILQCGDPTATGSGGPGYTFGPVENAPADDLYKRGVLAMARTSDPNSNGSQFFIVYGDTTIPGGTAGGYTVFGEITSGLEAVEKIAAQGTVSGQQDGAPAAPAVLGVASFK</sequence>
<dbReference type="RefSeq" id="WP_110483519.1">
    <property type="nucleotide sequence ID" value="NZ_QJVC01000001.1"/>
</dbReference>
<keyword evidence="4" id="KW-0413">Isomerase</keyword>
<gene>
    <name evidence="4" type="ORF">CVS30_01365</name>
</gene>
<evidence type="ECO:0000313" key="4">
    <source>
        <dbReference type="EMBL" id="PYI40194.1"/>
    </source>
</evidence>
<dbReference type="CDD" id="cd00317">
    <property type="entry name" value="cyclophilin"/>
    <property type="match status" value="1"/>
</dbReference>
<keyword evidence="2" id="KW-0472">Membrane</keyword>
<dbReference type="Pfam" id="PF00160">
    <property type="entry name" value="Pro_isomerase"/>
    <property type="match status" value="1"/>
</dbReference>
<dbReference type="PANTHER" id="PTHR45625:SF3">
    <property type="entry name" value="PEPTIDYL-PROLYL CIS-TRANS ISOMERASE B-RELATED"/>
    <property type="match status" value="1"/>
</dbReference>
<accession>A0A2V5J093</accession>
<proteinExistence type="predicted"/>
<dbReference type="SUPFAM" id="SSF50891">
    <property type="entry name" value="Cyclophilin-like"/>
    <property type="match status" value="1"/>
</dbReference>
<evidence type="ECO:0000259" key="3">
    <source>
        <dbReference type="PROSITE" id="PS50072"/>
    </source>
</evidence>
<keyword evidence="2" id="KW-0812">Transmembrane</keyword>
<protein>
    <submittedName>
        <fullName evidence="4">Peptidylprolyl isomerase</fullName>
    </submittedName>
</protein>
<feature type="transmembrane region" description="Helical" evidence="2">
    <location>
        <begin position="20"/>
        <end position="40"/>
    </location>
</feature>
<dbReference type="Gene3D" id="2.40.100.10">
    <property type="entry name" value="Cyclophilin-like"/>
    <property type="match status" value="1"/>
</dbReference>
<evidence type="ECO:0000256" key="2">
    <source>
        <dbReference type="SAM" id="Phobius"/>
    </source>
</evidence>
<dbReference type="Proteomes" id="UP000247980">
    <property type="component" value="Unassembled WGS sequence"/>
</dbReference>
<keyword evidence="2" id="KW-1133">Transmembrane helix</keyword>
<comment type="function">
    <text evidence="1">PPIases accelerate the folding of proteins. It catalyzes the cis-trans isomerization of proline imidic peptide bonds in oligopeptides.</text>
</comment>
<dbReference type="InterPro" id="IPR002130">
    <property type="entry name" value="Cyclophilin-type_PPIase_dom"/>
</dbReference>
<organism evidence="4 5">
    <name type="scientific">Arthrobacter psychrolactophilus</name>
    <dbReference type="NCBI Taxonomy" id="92442"/>
    <lineage>
        <taxon>Bacteria</taxon>
        <taxon>Bacillati</taxon>
        <taxon>Actinomycetota</taxon>
        <taxon>Actinomycetes</taxon>
        <taxon>Micrococcales</taxon>
        <taxon>Micrococcaceae</taxon>
        <taxon>Arthrobacter</taxon>
    </lineage>
</organism>
<name>A0A2V5J093_9MICC</name>
<dbReference type="PROSITE" id="PS50072">
    <property type="entry name" value="CSA_PPIASE_2"/>
    <property type="match status" value="1"/>
</dbReference>
<dbReference type="OrthoDB" id="5507614at2"/>
<evidence type="ECO:0000256" key="1">
    <source>
        <dbReference type="ARBA" id="ARBA00002388"/>
    </source>
</evidence>
<dbReference type="InterPro" id="IPR044666">
    <property type="entry name" value="Cyclophilin_A-like"/>
</dbReference>
<feature type="domain" description="PPIase cyclophilin-type" evidence="3">
    <location>
        <begin position="80"/>
        <end position="230"/>
    </location>
</feature>
<dbReference type="InterPro" id="IPR029000">
    <property type="entry name" value="Cyclophilin-like_dom_sf"/>
</dbReference>
<evidence type="ECO:0000313" key="5">
    <source>
        <dbReference type="Proteomes" id="UP000247980"/>
    </source>
</evidence>
<dbReference type="GO" id="GO:0003755">
    <property type="term" value="F:peptidyl-prolyl cis-trans isomerase activity"/>
    <property type="evidence" value="ECO:0007669"/>
    <property type="project" value="InterPro"/>
</dbReference>
<keyword evidence="5" id="KW-1185">Reference proteome</keyword>
<dbReference type="PANTHER" id="PTHR45625">
    <property type="entry name" value="PEPTIDYL-PROLYL CIS-TRANS ISOMERASE-RELATED"/>
    <property type="match status" value="1"/>
</dbReference>
<reference evidence="4 5" key="1">
    <citation type="submission" date="2018-05" db="EMBL/GenBank/DDBJ databases">
        <title>Genetic diversity of glacier-inhabiting Cryobacterium bacteria in China and description of Cryobacterium mengkeensis sp. nov. and Arthrobacter glacialis sp. nov.</title>
        <authorList>
            <person name="Liu Q."/>
            <person name="Xin Y.-H."/>
        </authorList>
    </citation>
    <scope>NUCLEOTIDE SEQUENCE [LARGE SCALE GENOMIC DNA]</scope>
    <source>
        <strain evidence="4 5">B7</strain>
    </source>
</reference>
<dbReference type="AlphaFoldDB" id="A0A2V5J093"/>